<name>A0ABV2U9S0_9ACTN</name>
<evidence type="ECO:0000313" key="2">
    <source>
        <dbReference type="EMBL" id="MET8434592.1"/>
    </source>
</evidence>
<proteinExistence type="predicted"/>
<feature type="domain" description="Acyl-CoA thioesterase-like N-terminal HotDog" evidence="1">
    <location>
        <begin position="25"/>
        <end position="106"/>
    </location>
</feature>
<comment type="caution">
    <text evidence="2">The sequence shown here is derived from an EMBL/GenBank/DDBJ whole genome shotgun (WGS) entry which is preliminary data.</text>
</comment>
<dbReference type="RefSeq" id="WP_352306054.1">
    <property type="nucleotide sequence ID" value="NZ_JBEOSG010000014.1"/>
</dbReference>
<keyword evidence="3" id="KW-1185">Reference proteome</keyword>
<dbReference type="InterPro" id="IPR049449">
    <property type="entry name" value="TesB_ACOT8-like_N"/>
</dbReference>
<dbReference type="Gene3D" id="2.40.160.210">
    <property type="entry name" value="Acyl-CoA thioesterase, double hotdog domain"/>
    <property type="match status" value="1"/>
</dbReference>
<protein>
    <submittedName>
        <fullName evidence="2">Acyl-CoA thioesterase domain-containing protein</fullName>
    </submittedName>
</protein>
<dbReference type="InterPro" id="IPR042171">
    <property type="entry name" value="Acyl-CoA_hotdog"/>
</dbReference>
<dbReference type="EMBL" id="JBEXIP010000012">
    <property type="protein sequence ID" value="MET8434592.1"/>
    <property type="molecule type" value="Genomic_DNA"/>
</dbReference>
<dbReference type="Pfam" id="PF13622">
    <property type="entry name" value="4HBT_3"/>
    <property type="match status" value="1"/>
</dbReference>
<reference evidence="2 3" key="1">
    <citation type="submission" date="2024-06" db="EMBL/GenBank/DDBJ databases">
        <title>The Natural Products Discovery Center: Release of the First 8490 Sequenced Strains for Exploring Actinobacteria Biosynthetic Diversity.</title>
        <authorList>
            <person name="Kalkreuter E."/>
            <person name="Kautsar S.A."/>
            <person name="Yang D."/>
            <person name="Bader C.D."/>
            <person name="Teijaro C.N."/>
            <person name="Fluegel L."/>
            <person name="Davis C.M."/>
            <person name="Simpson J.R."/>
            <person name="Lauterbach L."/>
            <person name="Steele A.D."/>
            <person name="Gui C."/>
            <person name="Meng S."/>
            <person name="Li G."/>
            <person name="Viehrig K."/>
            <person name="Ye F."/>
            <person name="Su P."/>
            <person name="Kiefer A.F."/>
            <person name="Nichols A."/>
            <person name="Cepeda A.J."/>
            <person name="Yan W."/>
            <person name="Fan B."/>
            <person name="Jiang Y."/>
            <person name="Adhikari A."/>
            <person name="Zheng C.-J."/>
            <person name="Schuster L."/>
            <person name="Cowan T.M."/>
            <person name="Smanski M.J."/>
            <person name="Chevrette M.G."/>
            <person name="De Carvalho L.P.S."/>
            <person name="Shen B."/>
        </authorList>
    </citation>
    <scope>NUCLEOTIDE SEQUENCE [LARGE SCALE GENOMIC DNA]</scope>
    <source>
        <strain evidence="2 3">NPDC005137</strain>
    </source>
</reference>
<evidence type="ECO:0000259" key="1">
    <source>
        <dbReference type="Pfam" id="PF13622"/>
    </source>
</evidence>
<gene>
    <name evidence="2" type="ORF">ABZV61_17660</name>
</gene>
<accession>A0ABV2U9S0</accession>
<dbReference type="Proteomes" id="UP001550044">
    <property type="component" value="Unassembled WGS sequence"/>
</dbReference>
<evidence type="ECO:0000313" key="3">
    <source>
        <dbReference type="Proteomes" id="UP001550044"/>
    </source>
</evidence>
<sequence>MAQAEQQEAFFTGAGDEFVPAPHARSWWAPGMMHGRLLGALAARALEREHAAEGLHFTRLTVDLFRNAPMAPVRVETLRVRDGRRIRVADATVHGADGVVARASAVLLRRSEQPTGHVPATPPWDAPAPEELPAPREGAWTVWKFDEHNTPVRDGGQGTGRRRAWLRESCELVAGESLSPFVRAALAADTASPLAHAGDAGLQFINADYTLCLSRLPLSDAIGLESTAHTSEDGVAVGHCTLHDTAGPIGYCMTTAVANPRAGT</sequence>
<organism evidence="2 3">
    <name type="scientific">Streptomyces sp. 900116325</name>
    <dbReference type="NCBI Taxonomy" id="3154295"/>
    <lineage>
        <taxon>Bacteria</taxon>
        <taxon>Bacillati</taxon>
        <taxon>Actinomycetota</taxon>
        <taxon>Actinomycetes</taxon>
        <taxon>Kitasatosporales</taxon>
        <taxon>Streptomycetaceae</taxon>
        <taxon>Streptomyces</taxon>
    </lineage>
</organism>